<keyword evidence="4" id="KW-0804">Transcription</keyword>
<evidence type="ECO:0000256" key="3">
    <source>
        <dbReference type="ARBA" id="ARBA00023125"/>
    </source>
</evidence>
<evidence type="ECO:0000256" key="6">
    <source>
        <dbReference type="SAM" id="MobiDB-lite"/>
    </source>
</evidence>
<comment type="caution">
    <text evidence="8">The sequence shown here is derived from an EMBL/GenBank/DDBJ whole genome shotgun (WGS) entry which is preliminary data.</text>
</comment>
<keyword evidence="3" id="KW-0238">DNA-binding</keyword>
<sequence length="171" mass="19112">MSSSTTTTTFLTASSNPNPISTPTELINSDLLDFEDFLLAPQPETHTEITASTTLCPVNGGCCPWEVPGNSASVDYVLQTNEGYAKTMEGTSKIAFRTKSGVEVMDDGYKWRKYGKKKIKSNPNPRHYYRCSSQGCNVKKQVEREREDVQFVITTYEGKHNHQSPATHPRQ</sequence>
<dbReference type="EMBL" id="JBBPBM010000006">
    <property type="protein sequence ID" value="KAK8580144.1"/>
    <property type="molecule type" value="Genomic_DNA"/>
</dbReference>
<keyword evidence="2" id="KW-0805">Transcription regulation</keyword>
<dbReference type="PROSITE" id="PS50811">
    <property type="entry name" value="WRKY"/>
    <property type="match status" value="1"/>
</dbReference>
<protein>
    <recommendedName>
        <fullName evidence="7">WRKY domain-containing protein</fullName>
    </recommendedName>
</protein>
<evidence type="ECO:0000259" key="7">
    <source>
        <dbReference type="PROSITE" id="PS50811"/>
    </source>
</evidence>
<comment type="subcellular location">
    <subcellularLocation>
        <location evidence="1">Nucleus</location>
    </subcellularLocation>
</comment>
<accession>A0ABR2FGS6</accession>
<evidence type="ECO:0000256" key="5">
    <source>
        <dbReference type="ARBA" id="ARBA00023242"/>
    </source>
</evidence>
<keyword evidence="9" id="KW-1185">Reference proteome</keyword>
<dbReference type="SMART" id="SM00774">
    <property type="entry name" value="WRKY"/>
    <property type="match status" value="1"/>
</dbReference>
<feature type="region of interest" description="Disordered" evidence="6">
    <location>
        <begin position="1"/>
        <end position="22"/>
    </location>
</feature>
<evidence type="ECO:0000256" key="4">
    <source>
        <dbReference type="ARBA" id="ARBA00023163"/>
    </source>
</evidence>
<dbReference type="InterPro" id="IPR003657">
    <property type="entry name" value="WRKY_dom"/>
</dbReference>
<evidence type="ECO:0000256" key="1">
    <source>
        <dbReference type="ARBA" id="ARBA00004123"/>
    </source>
</evidence>
<dbReference type="InterPro" id="IPR036576">
    <property type="entry name" value="WRKY_dom_sf"/>
</dbReference>
<dbReference type="InterPro" id="IPR044810">
    <property type="entry name" value="WRKY_plant"/>
</dbReference>
<gene>
    <name evidence="8" type="ORF">V6N12_070428</name>
</gene>
<dbReference type="Proteomes" id="UP001472677">
    <property type="component" value="Unassembled WGS sequence"/>
</dbReference>
<dbReference type="Gene3D" id="2.20.25.80">
    <property type="entry name" value="WRKY domain"/>
    <property type="match status" value="1"/>
</dbReference>
<feature type="domain" description="WRKY" evidence="7">
    <location>
        <begin position="100"/>
        <end position="165"/>
    </location>
</feature>
<evidence type="ECO:0000313" key="8">
    <source>
        <dbReference type="EMBL" id="KAK8580144.1"/>
    </source>
</evidence>
<evidence type="ECO:0000313" key="9">
    <source>
        <dbReference type="Proteomes" id="UP001472677"/>
    </source>
</evidence>
<dbReference type="SUPFAM" id="SSF118290">
    <property type="entry name" value="WRKY DNA-binding domain"/>
    <property type="match status" value="1"/>
</dbReference>
<proteinExistence type="predicted"/>
<name>A0ABR2FGS6_9ROSI</name>
<dbReference type="PANTHER" id="PTHR31221:SF112">
    <property type="entry name" value="WRKY TRANSCRIPTION FACTOR 50-RELATED"/>
    <property type="match status" value="1"/>
</dbReference>
<dbReference type="PANTHER" id="PTHR31221">
    <property type="entry name" value="WRKY TRANSCRIPTION FACTOR PROTEIN 1-RELATED"/>
    <property type="match status" value="1"/>
</dbReference>
<evidence type="ECO:0000256" key="2">
    <source>
        <dbReference type="ARBA" id="ARBA00023015"/>
    </source>
</evidence>
<organism evidence="8 9">
    <name type="scientific">Hibiscus sabdariffa</name>
    <name type="common">roselle</name>
    <dbReference type="NCBI Taxonomy" id="183260"/>
    <lineage>
        <taxon>Eukaryota</taxon>
        <taxon>Viridiplantae</taxon>
        <taxon>Streptophyta</taxon>
        <taxon>Embryophyta</taxon>
        <taxon>Tracheophyta</taxon>
        <taxon>Spermatophyta</taxon>
        <taxon>Magnoliopsida</taxon>
        <taxon>eudicotyledons</taxon>
        <taxon>Gunneridae</taxon>
        <taxon>Pentapetalae</taxon>
        <taxon>rosids</taxon>
        <taxon>malvids</taxon>
        <taxon>Malvales</taxon>
        <taxon>Malvaceae</taxon>
        <taxon>Malvoideae</taxon>
        <taxon>Hibiscus</taxon>
    </lineage>
</organism>
<dbReference type="Pfam" id="PF03106">
    <property type="entry name" value="WRKY"/>
    <property type="match status" value="1"/>
</dbReference>
<reference evidence="8 9" key="1">
    <citation type="journal article" date="2024" name="G3 (Bethesda)">
        <title>Genome assembly of Hibiscus sabdariffa L. provides insights into metabolisms of medicinal natural products.</title>
        <authorList>
            <person name="Kim T."/>
        </authorList>
    </citation>
    <scope>NUCLEOTIDE SEQUENCE [LARGE SCALE GENOMIC DNA]</scope>
    <source>
        <strain evidence="8">TK-2024</strain>
        <tissue evidence="8">Old leaves</tissue>
    </source>
</reference>
<feature type="compositionally biased region" description="Low complexity" evidence="6">
    <location>
        <begin position="1"/>
        <end position="15"/>
    </location>
</feature>
<keyword evidence="5" id="KW-0539">Nucleus</keyword>